<dbReference type="PANTHER" id="PTHR11352">
    <property type="entry name" value="PROLIFERATING CELL NUCLEAR ANTIGEN"/>
    <property type="match status" value="1"/>
</dbReference>
<evidence type="ECO:0000259" key="5">
    <source>
        <dbReference type="Pfam" id="PF00705"/>
    </source>
</evidence>
<dbReference type="Pfam" id="PF14520">
    <property type="entry name" value="HHH_5"/>
    <property type="match status" value="1"/>
</dbReference>
<dbReference type="Pfam" id="PF00705">
    <property type="entry name" value="PCNA_N"/>
    <property type="match status" value="1"/>
</dbReference>
<evidence type="ECO:0000313" key="7">
    <source>
        <dbReference type="Proteomes" id="UP001268864"/>
    </source>
</evidence>
<comment type="subunit">
    <text evidence="3">Homotrimer. The subunits circularize to form a toroid; DNA passes through its center. Replication factor C (RFC) is required to load the toroid on the DNA.</text>
</comment>
<accession>A0ABU2FT43</accession>
<dbReference type="InterPro" id="IPR010995">
    <property type="entry name" value="DNA_repair_Rad51/TF_NusA_a-hlx"/>
</dbReference>
<dbReference type="InterPro" id="IPR046938">
    <property type="entry name" value="DNA_clamp_sf"/>
</dbReference>
<dbReference type="CDD" id="cd00577">
    <property type="entry name" value="PCNA"/>
    <property type="match status" value="1"/>
</dbReference>
<dbReference type="Proteomes" id="UP001268864">
    <property type="component" value="Unassembled WGS sequence"/>
</dbReference>
<evidence type="ECO:0000256" key="3">
    <source>
        <dbReference type="HAMAP-Rule" id="MF_00317"/>
    </source>
</evidence>
<feature type="compositionally biased region" description="Basic and acidic residues" evidence="4">
    <location>
        <begin position="93"/>
        <end position="105"/>
    </location>
</feature>
<dbReference type="PRINTS" id="PR00339">
    <property type="entry name" value="PCNACYCLIN"/>
</dbReference>
<dbReference type="SUPFAM" id="SSF55979">
    <property type="entry name" value="DNA clamp"/>
    <property type="match status" value="1"/>
</dbReference>
<feature type="region of interest" description="Disordered" evidence="4">
    <location>
        <begin position="93"/>
        <end position="121"/>
    </location>
</feature>
<evidence type="ECO:0000256" key="2">
    <source>
        <dbReference type="ARBA" id="ARBA00023125"/>
    </source>
</evidence>
<evidence type="ECO:0000256" key="4">
    <source>
        <dbReference type="SAM" id="MobiDB-lite"/>
    </source>
</evidence>
<feature type="region of interest" description="Disordered" evidence="4">
    <location>
        <begin position="1"/>
        <end position="48"/>
    </location>
</feature>
<sequence>MSIETSTDRSDEEQTENSRSDASAQPETVAEPSEQLPDFVDISGLDTEQATRLREQGIKTIEALEAADSETIAEFANVSVEQAVDWLEQARVLESETEAEPKADVDTDGEEATDEIASEPPSTFRATIQASPLKAILKALRANVDEARFKIDESGIRVRAVDPANVAMDDLTLNASAFESYDATPGVLGLDLDRFADPVNLAKKDDLVQFSLDRETRKLVVFVDGIEFRMACLDPATIRAEPTLPELKLPASATLNRDVLQQGVKAADLVADHVGFRMDADDEVLTIEAEGDTDAVDFQLDAEELDQATFAEASSLFSLDYMKKLVRTIPKGASVTVDFGSGFPIMLSYELDDDAGSMTRMLAPRIET</sequence>
<comment type="function">
    <text evidence="3">Sliding clamp subunit that acts as a moving platform for DNA processing. Responsible for tethering the catalytic subunit of DNA polymerase and other proteins to DNA during high-speed replication.</text>
</comment>
<organism evidence="6 7">
    <name type="scientific">Haloarcula onubensis</name>
    <dbReference type="NCBI Taxonomy" id="2950539"/>
    <lineage>
        <taxon>Archaea</taxon>
        <taxon>Methanobacteriati</taxon>
        <taxon>Methanobacteriota</taxon>
        <taxon>Stenosarchaea group</taxon>
        <taxon>Halobacteria</taxon>
        <taxon>Halobacteriales</taxon>
        <taxon>Haloarculaceae</taxon>
        <taxon>Haloarcula</taxon>
    </lineage>
</organism>
<feature type="compositionally biased region" description="Acidic residues" evidence="4">
    <location>
        <begin position="106"/>
        <end position="117"/>
    </location>
</feature>
<dbReference type="RefSeq" id="WP_310901694.1">
    <property type="nucleotide sequence ID" value="NZ_JAMQOS010000006.1"/>
</dbReference>
<keyword evidence="2 3" id="KW-0238">DNA-binding</keyword>
<dbReference type="InterPro" id="IPR000730">
    <property type="entry name" value="Pr_cel_nuc_antig"/>
</dbReference>
<name>A0ABU2FT43_9EURY</name>
<protein>
    <recommendedName>
        <fullName evidence="3">DNA polymerase sliding clamp</fullName>
    </recommendedName>
    <alternativeName>
        <fullName evidence="3">Proliferating cell nuclear antigen homolog</fullName>
        <shortName evidence="3">PCNA</shortName>
    </alternativeName>
</protein>
<dbReference type="InterPro" id="IPR022648">
    <property type="entry name" value="Pr_cel_nuc_antig_N"/>
</dbReference>
<dbReference type="EMBL" id="JAMQOS010000006">
    <property type="protein sequence ID" value="MDS0283934.1"/>
    <property type="molecule type" value="Genomic_DNA"/>
</dbReference>
<dbReference type="HAMAP" id="MF_00317">
    <property type="entry name" value="DNApol_clamp_arch"/>
    <property type="match status" value="1"/>
</dbReference>
<dbReference type="Gene3D" id="3.70.10.10">
    <property type="match status" value="1"/>
</dbReference>
<keyword evidence="7" id="KW-1185">Reference proteome</keyword>
<evidence type="ECO:0000313" key="6">
    <source>
        <dbReference type="EMBL" id="MDS0283934.1"/>
    </source>
</evidence>
<comment type="caution">
    <text evidence="6">The sequence shown here is derived from an EMBL/GenBank/DDBJ whole genome shotgun (WGS) entry which is preliminary data.</text>
</comment>
<evidence type="ECO:0000256" key="1">
    <source>
        <dbReference type="ARBA" id="ARBA00022705"/>
    </source>
</evidence>
<dbReference type="PANTHER" id="PTHR11352:SF0">
    <property type="entry name" value="PROLIFERATING CELL NUCLEAR ANTIGEN"/>
    <property type="match status" value="1"/>
</dbReference>
<gene>
    <name evidence="3" type="primary">pcn</name>
    <name evidence="6" type="ORF">NDI86_17600</name>
</gene>
<dbReference type="SUPFAM" id="SSF47794">
    <property type="entry name" value="Rad51 N-terminal domain-like"/>
    <property type="match status" value="1"/>
</dbReference>
<feature type="domain" description="Proliferating cell nuclear antigen PCNA N-terminal" evidence="5">
    <location>
        <begin position="129"/>
        <end position="219"/>
    </location>
</feature>
<proteinExistence type="inferred from homology"/>
<dbReference type="NCBIfam" id="NF002222">
    <property type="entry name" value="PRK01115.1-5"/>
    <property type="match status" value="1"/>
</dbReference>
<keyword evidence="1 3" id="KW-0235">DNA replication</keyword>
<reference evidence="6 7" key="1">
    <citation type="submission" date="2022-06" db="EMBL/GenBank/DDBJ databases">
        <title>Halomicroarcula sp. a new haloarchaeum isolate from saline soil.</title>
        <authorList>
            <person name="Strakova D."/>
            <person name="Galisteo C."/>
            <person name="Sanchez-Porro C."/>
            <person name="Ventosa A."/>
        </authorList>
    </citation>
    <scope>NUCLEOTIDE SEQUENCE [LARGE SCALE GENOMIC DNA]</scope>
    <source>
        <strain evidence="6 7">S3CR25-11</strain>
    </source>
</reference>
<dbReference type="Gene3D" id="1.10.150.20">
    <property type="entry name" value="5' to 3' exonuclease, C-terminal subdomain"/>
    <property type="match status" value="1"/>
</dbReference>
<comment type="similarity">
    <text evidence="3">Belongs to the PCNA family.</text>
</comment>